<keyword evidence="2" id="KW-1185">Reference proteome</keyword>
<sequence>MGNETPDIDQTKKQLFQNAVKGLWLDVIKIYRKEQRIHNTKITRSGGTALHIAVSDGQENVVEELVKTLRENGEIDALKLGDDRGNTPLHTAASLGSARMCSCIADADSSLIGARNDDSETPFFLAALHGHKFAFLCLHSICGTDRGYTYCRRKDGETILHSAISGDYFDLAFQIIHRYEKLVDCVNEQGLTPLHLLATKPSAFRSGSHLGRCVQIIYHCIFVDKLEVETSHEQPRLKMDKKKNNHYPDNYRTCVNFIKLIKKVIDVVSRKGKEQTRDAENPGPGEPKDTNRAKDQGTQSSNIQAQGHELFPYNYESSFEFVKLVCKGMLVILGFGSTRIRKIREKKQKHTWSVQIMNELLQRASLYEYEDDGRKPLDGPSLREEDETRPYEISDGGHVTYAFLENAQSINPPNAPDTNQQGKNNATNADEDSNKGGDRSEMSKKETPILLAAKNGITEIVEEILKLFPVALHDMNSDKKNIVLLAVENRQPHVYQLLLKRTIMKDIVFRKVDNKGNSALHLAATLGDHKPWLIPGAALQMQWEIKWYEFVKDSMPFHFFVRYNKKNKSPRDVFTETHKELVKEGGEWLTSTSESCSVVAALIATVSFATSTTVPGGVKEESGMPILEDQPAFDIFAISSLVALCFSVTAVVMFLSILTSRYQERDFGKDLPRKLLFGLTSLFVSIASMLISFCAGHFFVLKDKLKYAALPVYAVTCLPVSLFAIGQFPLYFDLVWATFKKVPQRSYKSIPM</sequence>
<dbReference type="Proteomes" id="UP001164539">
    <property type="component" value="Chromosome 1"/>
</dbReference>
<dbReference type="EMBL" id="CM051394">
    <property type="protein sequence ID" value="KAJ4727416.1"/>
    <property type="molecule type" value="Genomic_DNA"/>
</dbReference>
<proteinExistence type="predicted"/>
<organism evidence="1 2">
    <name type="scientific">Melia azedarach</name>
    <name type="common">Chinaberry tree</name>
    <dbReference type="NCBI Taxonomy" id="155640"/>
    <lineage>
        <taxon>Eukaryota</taxon>
        <taxon>Viridiplantae</taxon>
        <taxon>Streptophyta</taxon>
        <taxon>Embryophyta</taxon>
        <taxon>Tracheophyta</taxon>
        <taxon>Spermatophyta</taxon>
        <taxon>Magnoliopsida</taxon>
        <taxon>eudicotyledons</taxon>
        <taxon>Gunneridae</taxon>
        <taxon>Pentapetalae</taxon>
        <taxon>rosids</taxon>
        <taxon>malvids</taxon>
        <taxon>Sapindales</taxon>
        <taxon>Meliaceae</taxon>
        <taxon>Melia</taxon>
    </lineage>
</organism>
<protein>
    <submittedName>
        <fullName evidence="1">Ankyrin repeat-containing protein</fullName>
    </submittedName>
</protein>
<name>A0ACC1YUI4_MELAZ</name>
<evidence type="ECO:0000313" key="1">
    <source>
        <dbReference type="EMBL" id="KAJ4727416.1"/>
    </source>
</evidence>
<comment type="caution">
    <text evidence="1">The sequence shown here is derived from an EMBL/GenBank/DDBJ whole genome shotgun (WGS) entry which is preliminary data.</text>
</comment>
<gene>
    <name evidence="1" type="ORF">OWV82_000519</name>
</gene>
<accession>A0ACC1YUI4</accession>
<reference evidence="1 2" key="1">
    <citation type="journal article" date="2023" name="Science">
        <title>Complex scaffold remodeling in plant triterpene biosynthesis.</title>
        <authorList>
            <person name="De La Pena R."/>
            <person name="Hodgson H."/>
            <person name="Liu J.C."/>
            <person name="Stephenson M.J."/>
            <person name="Martin A.C."/>
            <person name="Owen C."/>
            <person name="Harkess A."/>
            <person name="Leebens-Mack J."/>
            <person name="Jimenez L.E."/>
            <person name="Osbourn A."/>
            <person name="Sattely E.S."/>
        </authorList>
    </citation>
    <scope>NUCLEOTIDE SEQUENCE [LARGE SCALE GENOMIC DNA]</scope>
    <source>
        <strain evidence="2">cv. JPN11</strain>
        <tissue evidence="1">Leaf</tissue>
    </source>
</reference>
<evidence type="ECO:0000313" key="2">
    <source>
        <dbReference type="Proteomes" id="UP001164539"/>
    </source>
</evidence>